<evidence type="ECO:0000259" key="4">
    <source>
        <dbReference type="Pfam" id="PF12584"/>
    </source>
</evidence>
<dbReference type="InterPro" id="IPR055506">
    <property type="entry name" value="DUF7078"/>
</dbReference>
<dbReference type="InterPro" id="IPR056916">
    <property type="entry name" value="NTS_TR130"/>
</dbReference>
<dbReference type="PANTHER" id="PTHR13251:SF3">
    <property type="entry name" value="TRAFFICKING PROTEIN PARTICLE COMPLEX SUBUNIT 10"/>
    <property type="match status" value="1"/>
</dbReference>
<dbReference type="InterPro" id="IPR055505">
    <property type="entry name" value="DUF7077"/>
</dbReference>
<sequence length="1198" mass="136023">MPGESAVKVGYYDPFGIWPRLQEQVTTKLPFQNFHVRLDPRQTLKTISQLEVGFEEEVPKKGEYHAFQDDRINSSTYVRMMFVTIEDMDKYRGQVRPLIREWLKNLVFKTHNLSWMIVLYIPPDSKDRNSSLIKTSFFDKLKIDFGPQGKQLHTILPGAEEILKIPGERCFKLKANANEGNELLNQVKILLGSSFSGRFIRYNELISQTGSKGKTQLLARLELGYLFQDMKLLQDALNTNESLLQDLKLLIAQRRPETFDYKVTLPDSLDDFEFEQLVDKTNSEEQLLSAGAVNLFQLRCLFFHIESNILMAIAEEAMKKSLFPTASREISRLFQRVMMFLSEIEAEFTRSCELEYVVTKYFLELPTPVGKLLELFESNLNSTQETKEESVQMPDLMEMVAELKLFQKSVVSKLARSRGIEIEGLDVVVLEDIDLNQETPDPPAARLETIPLTNGSLMAILKDKSTYMDYFETTTEEAIEYLVKCNRDRTIDILSLDLAMVNYARGNYRECIASLSYEYFTSNGWSLIGGVLLDVYLKCIEKLEPENKKEILDASVVLLSRTKSLAILQDKSRIEKLYKTIVETRGDNLQKLSYPLDKIFDNVMVDSFVYPDLDVDEDKYIIKITLVNPFAIPITLSHVALTLQDKSEGSSVVFSCSNLQLKESKGKQDFQLSTNGIKFGVFACHELEVSLGEHLLLQRVYKSETTKVNTPLVNQKHIGPGDLLIHQSVEKLQARFIRASSRTLKENHPILQITNGNNCIKKLKITLTSHHINNNNTQIRFNEPELEVNELSPGETRQITTPCTVSPEAKEAHLQATGTYEIGGEEFSFQISNGIDISLSIAVSVQDVFKPKFLYSRFHVSSVNPHIPIKLISHSLESSSYNIRGGIQMPGVIASGEQPASLVYRIEPRARTQEAVDSVLKLTINYKNVELETQRAFVNYLKDLFEKHNKDMLKYWYVCEDYLLPHAKFNLDKYITSGELEITNSKKFLDDGRKLLARYVDGSSDRNTLLDLVSTFFGSDQSKHHEAASKDDQFVETLIIDVAVPQLQFLHSVEFHCSRKLVVVGEPIPVKITVDTTTKWAAASTQVGAISENGHQVVGKDRDARKSAKFKLEIIQSAEYLISGLTSHVFDVPYLDSSFDLDVIIIPLTVGKWKYPRVVIKAVEAGPVDDLSFSDVYLVNSGELLTVVPFTNEITFTF</sequence>
<evidence type="ECO:0000259" key="5">
    <source>
        <dbReference type="Pfam" id="PF23036"/>
    </source>
</evidence>
<feature type="domain" description="Trs130 NTS" evidence="9">
    <location>
        <begin position="332"/>
        <end position="557"/>
    </location>
</feature>
<evidence type="ECO:0000259" key="7">
    <source>
        <dbReference type="Pfam" id="PF23274"/>
    </source>
</evidence>
<gene>
    <name evidence="10" type="ORF">LODBEIA_P40300</name>
</gene>
<feature type="domain" description="DUF7077" evidence="7">
    <location>
        <begin position="730"/>
        <end position="835"/>
    </location>
</feature>
<keyword evidence="11" id="KW-1185">Reference proteome</keyword>
<evidence type="ECO:0000313" key="10">
    <source>
        <dbReference type="EMBL" id="CAK9439930.1"/>
    </source>
</evidence>
<feature type="domain" description="TRAPPC10/Trs130 N-terminal" evidence="5">
    <location>
        <begin position="6"/>
        <end position="314"/>
    </location>
</feature>
<dbReference type="GeneID" id="92209226"/>
<dbReference type="Pfam" id="PF23274">
    <property type="entry name" value="DUF7077"/>
    <property type="match status" value="1"/>
</dbReference>
<name>A0ABP0ZNR8_9ASCO</name>
<protein>
    <recommendedName>
        <fullName evidence="12">Trafficking protein particle complex subunit 11 domain-containing protein</fullName>
    </recommendedName>
</protein>
<evidence type="ECO:0000256" key="2">
    <source>
        <dbReference type="ARBA" id="ARBA00022448"/>
    </source>
</evidence>
<feature type="domain" description="DUF7078" evidence="8">
    <location>
        <begin position="939"/>
        <end position="1017"/>
    </location>
</feature>
<feature type="domain" description="DUF7076" evidence="6">
    <location>
        <begin position="588"/>
        <end position="701"/>
    </location>
</feature>
<organism evidence="10 11">
    <name type="scientific">Lodderomyces beijingensis</name>
    <dbReference type="NCBI Taxonomy" id="1775926"/>
    <lineage>
        <taxon>Eukaryota</taxon>
        <taxon>Fungi</taxon>
        <taxon>Dikarya</taxon>
        <taxon>Ascomycota</taxon>
        <taxon>Saccharomycotina</taxon>
        <taxon>Pichiomycetes</taxon>
        <taxon>Debaryomycetaceae</taxon>
        <taxon>Candida/Lodderomyces clade</taxon>
        <taxon>Lodderomyces</taxon>
    </lineage>
</organism>
<dbReference type="InterPro" id="IPR055504">
    <property type="entry name" value="DUF7076"/>
</dbReference>
<dbReference type="Pfam" id="PF23273">
    <property type="entry name" value="DUF7076"/>
    <property type="match status" value="1"/>
</dbReference>
<evidence type="ECO:0000313" key="11">
    <source>
        <dbReference type="Proteomes" id="UP001497383"/>
    </source>
</evidence>
<keyword evidence="3" id="KW-0333">Golgi apparatus</keyword>
<dbReference type="InterPro" id="IPR056913">
    <property type="entry name" value="TRAPPC10/Trs130_N"/>
</dbReference>
<dbReference type="PANTHER" id="PTHR13251">
    <property type="entry name" value="EPILEPSY HOLOPROSENCEPHALY CANDIDATE 1/TMEM1"/>
    <property type="match status" value="1"/>
</dbReference>
<evidence type="ECO:0000256" key="1">
    <source>
        <dbReference type="ARBA" id="ARBA00004555"/>
    </source>
</evidence>
<dbReference type="EMBL" id="OZ022409">
    <property type="protein sequence ID" value="CAK9439930.1"/>
    <property type="molecule type" value="Genomic_DNA"/>
</dbReference>
<dbReference type="RefSeq" id="XP_066830968.1">
    <property type="nucleotide sequence ID" value="XM_066974207.1"/>
</dbReference>
<reference evidence="10 11" key="1">
    <citation type="submission" date="2024-03" db="EMBL/GenBank/DDBJ databases">
        <authorList>
            <person name="Brejova B."/>
        </authorList>
    </citation>
    <scope>NUCLEOTIDE SEQUENCE [LARGE SCALE GENOMIC DNA]</scope>
    <source>
        <strain evidence="10 11">CBS 14171</strain>
    </source>
</reference>
<comment type="subcellular location">
    <subcellularLocation>
        <location evidence="1">Golgi apparatus</location>
    </subcellularLocation>
</comment>
<dbReference type="InterPro" id="IPR045126">
    <property type="entry name" value="TRAPPC10/Trs130"/>
</dbReference>
<keyword evidence="2" id="KW-0813">Transport</keyword>
<evidence type="ECO:0000259" key="6">
    <source>
        <dbReference type="Pfam" id="PF23273"/>
    </source>
</evidence>
<dbReference type="Pfam" id="PF23285">
    <property type="entry name" value="DUF7078"/>
    <property type="match status" value="1"/>
</dbReference>
<dbReference type="Pfam" id="PF23036">
    <property type="entry name" value="TRAPPC10_1st"/>
    <property type="match status" value="1"/>
</dbReference>
<dbReference type="Pfam" id="PF24967">
    <property type="entry name" value="NTS_TR130"/>
    <property type="match status" value="1"/>
</dbReference>
<evidence type="ECO:0000259" key="9">
    <source>
        <dbReference type="Pfam" id="PF24967"/>
    </source>
</evidence>
<accession>A0ABP0ZNR8</accession>
<dbReference type="Pfam" id="PF12584">
    <property type="entry name" value="TRAPPC10"/>
    <property type="match status" value="1"/>
</dbReference>
<evidence type="ECO:0008006" key="12">
    <source>
        <dbReference type="Google" id="ProtNLM"/>
    </source>
</evidence>
<evidence type="ECO:0000256" key="3">
    <source>
        <dbReference type="ARBA" id="ARBA00023034"/>
    </source>
</evidence>
<dbReference type="Proteomes" id="UP001497383">
    <property type="component" value="Chromosome 5"/>
</dbReference>
<dbReference type="InterPro" id="IPR022233">
    <property type="entry name" value="TRAPPC10/Trs130_C"/>
</dbReference>
<proteinExistence type="predicted"/>
<feature type="domain" description="TRAPPC10/Trs130 C-terminal" evidence="4">
    <location>
        <begin position="1042"/>
        <end position="1165"/>
    </location>
</feature>
<evidence type="ECO:0000259" key="8">
    <source>
        <dbReference type="Pfam" id="PF23285"/>
    </source>
</evidence>